<keyword evidence="4" id="KW-1185">Reference proteome</keyword>
<gene>
    <name evidence="3" type="ORF">AsFPU1_2507</name>
</gene>
<accession>A0A401IIH7</accession>
<dbReference type="Proteomes" id="UP000287247">
    <property type="component" value="Unassembled WGS sequence"/>
</dbReference>
<feature type="transmembrane region" description="Helical" evidence="1">
    <location>
        <begin position="210"/>
        <end position="229"/>
    </location>
</feature>
<reference evidence="4" key="1">
    <citation type="submission" date="2017-05" db="EMBL/GenBank/DDBJ databases">
        <title>Physiological properties and genetic analysis related to exopolysaccharide production of fresh-water unicellular cyanobacterium Aphanothece sacrum, Suizenji Nori, that has been cultured as a food source in Japan.</title>
        <authorList>
            <person name="Kanesaki Y."/>
            <person name="Yoshikawa S."/>
            <person name="Ohki K."/>
        </authorList>
    </citation>
    <scope>NUCLEOTIDE SEQUENCE [LARGE SCALE GENOMIC DNA]</scope>
    <source>
        <strain evidence="4">FPU1</strain>
    </source>
</reference>
<feature type="transmembrane region" description="Helical" evidence="1">
    <location>
        <begin position="422"/>
        <end position="442"/>
    </location>
</feature>
<feature type="transmembrane region" description="Helical" evidence="1">
    <location>
        <begin position="18"/>
        <end position="37"/>
    </location>
</feature>
<organism evidence="3 4">
    <name type="scientific">Aphanothece sacrum FPU1</name>
    <dbReference type="NCBI Taxonomy" id="1920663"/>
    <lineage>
        <taxon>Bacteria</taxon>
        <taxon>Bacillati</taxon>
        <taxon>Cyanobacteriota</taxon>
        <taxon>Cyanophyceae</taxon>
        <taxon>Oscillatoriophycideae</taxon>
        <taxon>Chroococcales</taxon>
        <taxon>Aphanothecaceae</taxon>
        <taxon>Aphanothece</taxon>
    </lineage>
</organism>
<feature type="transmembrane region" description="Helical" evidence="1">
    <location>
        <begin position="326"/>
        <end position="346"/>
    </location>
</feature>
<feature type="transmembrane region" description="Helical" evidence="1">
    <location>
        <begin position="147"/>
        <end position="165"/>
    </location>
</feature>
<name>A0A401IIH7_APHSA</name>
<dbReference type="InterPro" id="IPR046477">
    <property type="entry name" value="DUF6798"/>
</dbReference>
<comment type="caution">
    <text evidence="3">The sequence shown here is derived from an EMBL/GenBank/DDBJ whole genome shotgun (WGS) entry which is preliminary data.</text>
</comment>
<dbReference type="OrthoDB" id="524302at2"/>
<dbReference type="RefSeq" id="WP_124975328.1">
    <property type="nucleotide sequence ID" value="NZ_BDQK01000013.1"/>
</dbReference>
<keyword evidence="1 3" id="KW-0812">Transmembrane</keyword>
<keyword evidence="1" id="KW-0472">Membrane</keyword>
<feature type="domain" description="DUF6798" evidence="2">
    <location>
        <begin position="506"/>
        <end position="557"/>
    </location>
</feature>
<feature type="transmembrane region" description="Helical" evidence="1">
    <location>
        <begin position="171"/>
        <end position="198"/>
    </location>
</feature>
<evidence type="ECO:0000256" key="1">
    <source>
        <dbReference type="SAM" id="Phobius"/>
    </source>
</evidence>
<protein>
    <submittedName>
        <fullName evidence="3">Transmembrane protein</fullName>
    </submittedName>
</protein>
<proteinExistence type="predicted"/>
<feature type="transmembrane region" description="Helical" evidence="1">
    <location>
        <begin position="296"/>
        <end position="314"/>
    </location>
</feature>
<sequence>MENNNKQNFAKPTWQFNLALYSFIIISALMIYGYNYLSSQMILEIPPIMAKVNPNLYIKDFTVQENLLFTPRYYYQNLIAFLVNLGLNFSWSHFVYYIMSFSSFILGLYALGKHFGNSQLSAGILAFLGLMAIEGTVGYVSLFRTEPIPAILAMGFAIWGVYFSFCQRWILGYFFFGLAALIHILIGLLGGVMLAPLLLLNTLKNRRFRIFISAVIIFTIFLGLIYIPMQLTGTTNTGKMSNQEFVYLYGYLRVPHHIIPSVFPIQNWRTFINFMLGGILLTLISDKLELIDKKSIIIVISTAFFCLFLGYIFVEVYPLALVAKMQLARTTPFAMLMVLIVISVLAQEYYQQRNIGLILFLIITATTHNGSFLLFLLAFVFIILKLTNNTQIIQSRLTAWITGVGAILFLVLYPLPSSLTEIINRLFFKFLLLFIFLIPFFLEQWLGYGQKIQVLVYGLSLGTIVFFVLGLAQALPTNLANLFLKNLAITEQPPSNNSLEIITLKFRDLSPQDALIVVPPSEAEFRLYSQRSVVVDFRNFPFSDQGLQEWAIRIKAILGTNNPPLSWRNVDSFYQNRSASDLEKAARSYGANYILTQKKWHPNIKGKIFIQDNKWIIYQLN</sequence>
<evidence type="ECO:0000313" key="3">
    <source>
        <dbReference type="EMBL" id="GBF81097.1"/>
    </source>
</evidence>
<dbReference type="AlphaFoldDB" id="A0A401IIH7"/>
<dbReference type="Pfam" id="PF20604">
    <property type="entry name" value="DUF6798"/>
    <property type="match status" value="1"/>
</dbReference>
<dbReference type="EMBL" id="BDQK01000013">
    <property type="protein sequence ID" value="GBF81097.1"/>
    <property type="molecule type" value="Genomic_DNA"/>
</dbReference>
<evidence type="ECO:0000313" key="4">
    <source>
        <dbReference type="Proteomes" id="UP000287247"/>
    </source>
</evidence>
<feature type="transmembrane region" description="Helical" evidence="1">
    <location>
        <begin position="358"/>
        <end position="384"/>
    </location>
</feature>
<feature type="transmembrane region" description="Helical" evidence="1">
    <location>
        <begin position="454"/>
        <end position="475"/>
    </location>
</feature>
<feature type="transmembrane region" description="Helical" evidence="1">
    <location>
        <begin position="396"/>
        <end position="415"/>
    </location>
</feature>
<feature type="transmembrane region" description="Helical" evidence="1">
    <location>
        <begin position="118"/>
        <end position="140"/>
    </location>
</feature>
<evidence type="ECO:0000259" key="2">
    <source>
        <dbReference type="Pfam" id="PF20604"/>
    </source>
</evidence>
<feature type="transmembrane region" description="Helical" evidence="1">
    <location>
        <begin position="268"/>
        <end position="284"/>
    </location>
</feature>
<keyword evidence="1" id="KW-1133">Transmembrane helix</keyword>